<dbReference type="GO" id="GO:0009307">
    <property type="term" value="P:DNA restriction-modification system"/>
    <property type="evidence" value="ECO:0007669"/>
    <property type="project" value="UniProtKB-KW"/>
</dbReference>
<evidence type="ECO:0000256" key="5">
    <source>
        <dbReference type="ARBA" id="ARBA00022747"/>
    </source>
</evidence>
<evidence type="ECO:0000256" key="2">
    <source>
        <dbReference type="ARBA" id="ARBA00022603"/>
    </source>
</evidence>
<dbReference type="PANTHER" id="PTHR33841">
    <property type="entry name" value="DNA METHYLTRANSFERASE YEEA-RELATED"/>
    <property type="match status" value="1"/>
</dbReference>
<comment type="catalytic activity">
    <reaction evidence="7">
        <text>a 2'-deoxyadenosine in DNA + S-adenosyl-L-methionine = an N(6)-methyl-2'-deoxyadenosine in DNA + S-adenosyl-L-homocysteine + H(+)</text>
        <dbReference type="Rhea" id="RHEA:15197"/>
        <dbReference type="Rhea" id="RHEA-COMP:12418"/>
        <dbReference type="Rhea" id="RHEA-COMP:12419"/>
        <dbReference type="ChEBI" id="CHEBI:15378"/>
        <dbReference type="ChEBI" id="CHEBI:57856"/>
        <dbReference type="ChEBI" id="CHEBI:59789"/>
        <dbReference type="ChEBI" id="CHEBI:90615"/>
        <dbReference type="ChEBI" id="CHEBI:90616"/>
        <dbReference type="EC" id="2.1.1.72"/>
    </reaction>
</comment>
<dbReference type="GO" id="GO:0003677">
    <property type="term" value="F:DNA binding"/>
    <property type="evidence" value="ECO:0007669"/>
    <property type="project" value="UniProtKB-KW"/>
</dbReference>
<dbReference type="GO" id="GO:0009007">
    <property type="term" value="F:site-specific DNA-methyltransferase (adenine-specific) activity"/>
    <property type="evidence" value="ECO:0007669"/>
    <property type="project" value="UniProtKB-EC"/>
</dbReference>
<sequence length="577" mass="68850">MNAFKDDIKKIFEILISPINSIYKYEIINNFKYKLSIGKYENISFKYYETIKGKKETGVIYTPKEISDYMIENTINKEEIINNPFIKILDPACGCGNILIPCFFYLKNIFEKNLKEINKKHNINLEKPYINKHILDNNLYGFDIDPIAIKILIIDLFCLTGYYNENNFKNIDFLIEDIDENFDIYIGNPPYVGHKSVDKEYSKVLKKKYEGIYKDKGDMSYCFFFNALNHSNINSKITFITSRYFIESKSGYNLRKYLKENCNIYKILDFYGVRPFKGTGIDPAIIFIDRKVSNKVEIIKPRKYEKVEKGLFFKKKDEMQRFYVEHHQLKSEGWVLIDDISRNIVNKIERIAHKRLDSICTSYQGIITGCDRAFIVDKKTIEKENLEKSIIKPWIKSSYINKDRINFTDSFIIYSNLIENTDKYPNIVKHVEKFKDKLENRRECKKKVRKWYELQWGRNPNIFEKKKIIFPYKASKNNFYLDRSGSYFSADIYALTINKEELMDYNSLVLILNSPIYEFYFKTFGKKLGSNLYEYYPNTLMKLKIPIIKINKENDLYRYFNLNDYEIEFIKNKLLIK</sequence>
<keyword evidence="12" id="KW-1185">Reference proteome</keyword>
<dbReference type="EC" id="2.1.1.72" evidence="1"/>
<dbReference type="EMBL" id="MRAD01000008">
    <property type="protein sequence ID" value="OOO61933.1"/>
    <property type="molecule type" value="Genomic_DNA"/>
</dbReference>
<evidence type="ECO:0000313" key="11">
    <source>
        <dbReference type="EMBL" id="OOO64740.1"/>
    </source>
</evidence>
<evidence type="ECO:0000313" key="10">
    <source>
        <dbReference type="EMBL" id="OOO61933.1"/>
    </source>
</evidence>
<dbReference type="PANTHER" id="PTHR33841:SF6">
    <property type="entry name" value="TYPE II METHYLTRANSFERASE M.HINDII"/>
    <property type="match status" value="1"/>
</dbReference>
<evidence type="ECO:0000313" key="12">
    <source>
        <dbReference type="Proteomes" id="UP000190206"/>
    </source>
</evidence>
<evidence type="ECO:0000256" key="7">
    <source>
        <dbReference type="ARBA" id="ARBA00047942"/>
    </source>
</evidence>
<dbReference type="InterPro" id="IPR011639">
    <property type="entry name" value="MethylTrfase_TaqI-like_dom"/>
</dbReference>
<evidence type="ECO:0000256" key="4">
    <source>
        <dbReference type="ARBA" id="ARBA00022691"/>
    </source>
</evidence>
<evidence type="ECO:0000256" key="3">
    <source>
        <dbReference type="ARBA" id="ARBA00022679"/>
    </source>
</evidence>
<dbReference type="AlphaFoldDB" id="A0A1S9I379"/>
<protein>
    <recommendedName>
        <fullName evidence="1">site-specific DNA-methyltransferase (adenine-specific)</fullName>
        <ecNumber evidence="1">2.1.1.72</ecNumber>
    </recommendedName>
</protein>
<gene>
    <name evidence="10" type="ORF">BS637_09000</name>
    <name evidence="11" type="ORF">BS638_10175</name>
</gene>
<organism evidence="11 13">
    <name type="scientific">Clostridium tepidum</name>
    <dbReference type="NCBI Taxonomy" id="1962263"/>
    <lineage>
        <taxon>Bacteria</taxon>
        <taxon>Bacillati</taxon>
        <taxon>Bacillota</taxon>
        <taxon>Clostridia</taxon>
        <taxon>Eubacteriales</taxon>
        <taxon>Clostridiaceae</taxon>
        <taxon>Clostridium</taxon>
    </lineage>
</organism>
<dbReference type="InterPro" id="IPR025931">
    <property type="entry name" value="TaqI_C"/>
</dbReference>
<comment type="caution">
    <text evidence="11">The sequence shown here is derived from an EMBL/GenBank/DDBJ whole genome shotgun (WGS) entry which is preliminary data.</text>
</comment>
<dbReference type="RefSeq" id="WP_078024405.1">
    <property type="nucleotide sequence ID" value="NZ_JADPGM010000007.1"/>
</dbReference>
<keyword evidence="5" id="KW-0680">Restriction system</keyword>
<evidence type="ECO:0000256" key="6">
    <source>
        <dbReference type="ARBA" id="ARBA00023125"/>
    </source>
</evidence>
<keyword evidence="6" id="KW-0238">DNA-binding</keyword>
<dbReference type="Proteomes" id="UP000190256">
    <property type="component" value="Unassembled WGS sequence"/>
</dbReference>
<dbReference type="InterPro" id="IPR050953">
    <property type="entry name" value="N4_N6_ade-DNA_methylase"/>
</dbReference>
<accession>A0A1S9I379</accession>
<evidence type="ECO:0000256" key="1">
    <source>
        <dbReference type="ARBA" id="ARBA00011900"/>
    </source>
</evidence>
<dbReference type="PRINTS" id="PR00507">
    <property type="entry name" value="N12N6MTFRASE"/>
</dbReference>
<name>A0A1S9I379_9CLOT</name>
<evidence type="ECO:0000313" key="13">
    <source>
        <dbReference type="Proteomes" id="UP000190256"/>
    </source>
</evidence>
<feature type="domain" description="Type II methyltransferase M.TaqI-like" evidence="8">
    <location>
        <begin position="137"/>
        <end position="275"/>
    </location>
</feature>
<reference evidence="11 13" key="2">
    <citation type="submission" date="2016-12" db="EMBL/GenBank/DDBJ databases">
        <title>Clostridium tepidum sp. nov., a close relative of Clostridium sporogenes and Clostridium botulinum Group I.</title>
        <authorList>
            <person name="Dobritsa A.P."/>
            <person name="Kutumbaka K.K."/>
            <person name="Werner K."/>
            <person name="Wiedmann M."/>
            <person name="Asmus A."/>
            <person name="Samadpour M."/>
        </authorList>
    </citation>
    <scope>NUCLEOTIDE SEQUENCE [LARGE SCALE GENOMIC DNA]</scope>
    <source>
        <strain evidence="11 13">IEH 97212</strain>
    </source>
</reference>
<dbReference type="Pfam" id="PF12950">
    <property type="entry name" value="TaqI_C"/>
    <property type="match status" value="1"/>
</dbReference>
<dbReference type="Gene3D" id="3.40.50.150">
    <property type="entry name" value="Vaccinia Virus protein VP39"/>
    <property type="match status" value="1"/>
</dbReference>
<proteinExistence type="predicted"/>
<dbReference type="SUPFAM" id="SSF53335">
    <property type="entry name" value="S-adenosyl-L-methionine-dependent methyltransferases"/>
    <property type="match status" value="1"/>
</dbReference>
<keyword evidence="4" id="KW-0949">S-adenosyl-L-methionine</keyword>
<dbReference type="InterPro" id="IPR029063">
    <property type="entry name" value="SAM-dependent_MTases_sf"/>
</dbReference>
<keyword evidence="2 11" id="KW-0489">Methyltransferase</keyword>
<dbReference type="EMBL" id="MRAE01000026">
    <property type="protein sequence ID" value="OOO64740.1"/>
    <property type="molecule type" value="Genomic_DNA"/>
</dbReference>
<evidence type="ECO:0000259" key="8">
    <source>
        <dbReference type="Pfam" id="PF07669"/>
    </source>
</evidence>
<reference evidence="10 12" key="1">
    <citation type="submission" date="2016-12" db="EMBL/GenBank/DDBJ databases">
        <title>Clostridium tepidum sp. nov., a close relative of Clostridium sporogenes and Clostridium botulinum Group I.</title>
        <authorList>
            <person name="Dobritsa A.P."/>
            <person name="Kutumbaka K."/>
            <person name="Werner K."/>
            <person name="Samadpour M."/>
        </authorList>
    </citation>
    <scope>NUCLEOTIDE SEQUENCE [LARGE SCALE GENOMIC DNA]</scope>
    <source>
        <strain evidence="10 12">PE</strain>
    </source>
</reference>
<evidence type="ECO:0000259" key="9">
    <source>
        <dbReference type="Pfam" id="PF12950"/>
    </source>
</evidence>
<dbReference type="Pfam" id="PF07669">
    <property type="entry name" value="Eco57I"/>
    <property type="match status" value="1"/>
</dbReference>
<dbReference type="GO" id="GO:0032259">
    <property type="term" value="P:methylation"/>
    <property type="evidence" value="ECO:0007669"/>
    <property type="project" value="UniProtKB-KW"/>
</dbReference>
<dbReference type="Proteomes" id="UP000190206">
    <property type="component" value="Unassembled WGS sequence"/>
</dbReference>
<feature type="domain" description="TaqI-like C-terminal specificity" evidence="9">
    <location>
        <begin position="398"/>
        <end position="543"/>
    </location>
</feature>
<dbReference type="STRING" id="1962263.BS637_09000"/>
<dbReference type="OrthoDB" id="9815272at2"/>
<keyword evidence="3 11" id="KW-0808">Transferase</keyword>